<feature type="compositionally biased region" description="Pro residues" evidence="1">
    <location>
        <begin position="50"/>
        <end position="64"/>
    </location>
</feature>
<proteinExistence type="predicted"/>
<dbReference type="KEGG" id="moy:CVS54_01440"/>
<evidence type="ECO:0000313" key="3">
    <source>
        <dbReference type="EMBL" id="AZS40117.1"/>
    </source>
</evidence>
<organism evidence="3 4">
    <name type="scientific">Microbacterium oxydans</name>
    <dbReference type="NCBI Taxonomy" id="82380"/>
    <lineage>
        <taxon>Bacteria</taxon>
        <taxon>Bacillati</taxon>
        <taxon>Actinomycetota</taxon>
        <taxon>Actinomycetes</taxon>
        <taxon>Micrococcales</taxon>
        <taxon>Microbacteriaceae</taxon>
        <taxon>Microbacterium</taxon>
    </lineage>
</organism>
<sequence>MNPRRPTRLIAVVALFGALATVAAGCAAEPTAPTSTATPTPTATATSTPQPEPTGDPTSTPTPPTDDADYGAFTYDELAQICVDATVSTFAPDVRFDLDSARIEHRTVDPEWLVIVPAHTGGIDGHSLCTIGGTPSAPVLELSSGSITDLPEDQIQRLIRGENEGGDR</sequence>
<evidence type="ECO:0000256" key="2">
    <source>
        <dbReference type="SAM" id="SignalP"/>
    </source>
</evidence>
<feature type="region of interest" description="Disordered" evidence="1">
    <location>
        <begin position="30"/>
        <end position="70"/>
    </location>
</feature>
<dbReference type="Proteomes" id="UP000274841">
    <property type="component" value="Chromosome"/>
</dbReference>
<feature type="signal peptide" evidence="2">
    <location>
        <begin position="1"/>
        <end position="27"/>
    </location>
</feature>
<protein>
    <recommendedName>
        <fullName evidence="5">Lipoprotein</fullName>
    </recommendedName>
</protein>
<name>A0A3S9WJR1_9MICO</name>
<dbReference type="EMBL" id="CP031422">
    <property type="protein sequence ID" value="AZS40117.1"/>
    <property type="molecule type" value="Genomic_DNA"/>
</dbReference>
<evidence type="ECO:0000256" key="1">
    <source>
        <dbReference type="SAM" id="MobiDB-lite"/>
    </source>
</evidence>
<reference evidence="3 4" key="1">
    <citation type="submission" date="2018-08" db="EMBL/GenBank/DDBJ databases">
        <title>Microbacterium oxydans strain HG3.</title>
        <authorList>
            <person name="ORTET P."/>
        </authorList>
    </citation>
    <scope>NUCLEOTIDE SEQUENCE [LARGE SCALE GENOMIC DNA]</scope>
    <source>
        <strain evidence="3 4">HG3</strain>
    </source>
</reference>
<dbReference type="RefSeq" id="WP_127012052.1">
    <property type="nucleotide sequence ID" value="NZ_CP031422.1"/>
</dbReference>
<feature type="compositionally biased region" description="Low complexity" evidence="1">
    <location>
        <begin position="30"/>
        <end position="49"/>
    </location>
</feature>
<dbReference type="PROSITE" id="PS51257">
    <property type="entry name" value="PROKAR_LIPOPROTEIN"/>
    <property type="match status" value="1"/>
</dbReference>
<evidence type="ECO:0000313" key="4">
    <source>
        <dbReference type="Proteomes" id="UP000274841"/>
    </source>
</evidence>
<dbReference type="AlphaFoldDB" id="A0A3S9WJR1"/>
<feature type="chain" id="PRO_5019569229" description="Lipoprotein" evidence="2">
    <location>
        <begin position="28"/>
        <end position="168"/>
    </location>
</feature>
<accession>A0A3S9WJR1</accession>
<evidence type="ECO:0008006" key="5">
    <source>
        <dbReference type="Google" id="ProtNLM"/>
    </source>
</evidence>
<gene>
    <name evidence="3" type="ORF">CVS54_01440</name>
</gene>
<keyword evidence="2" id="KW-0732">Signal</keyword>